<evidence type="ECO:0000256" key="8">
    <source>
        <dbReference type="ARBA" id="ARBA00023315"/>
    </source>
</evidence>
<gene>
    <name evidence="12" type="ORF">SmJEL517_g04995</name>
</gene>
<evidence type="ECO:0000256" key="2">
    <source>
        <dbReference type="ARBA" id="ARBA00009010"/>
    </source>
</evidence>
<name>A0A507BX53_9FUNG</name>
<keyword evidence="6 11" id="KW-1133">Transmembrane helix</keyword>
<evidence type="ECO:0000256" key="4">
    <source>
        <dbReference type="ARBA" id="ARBA00022692"/>
    </source>
</evidence>
<dbReference type="Pfam" id="PF03062">
    <property type="entry name" value="MBOAT"/>
    <property type="match status" value="1"/>
</dbReference>
<dbReference type="GeneID" id="42006220"/>
<dbReference type="EMBL" id="QEAO01000040">
    <property type="protein sequence ID" value="TPX31718.1"/>
    <property type="molecule type" value="Genomic_DNA"/>
</dbReference>
<feature type="transmembrane region" description="Helical" evidence="11">
    <location>
        <begin position="247"/>
        <end position="269"/>
    </location>
</feature>
<evidence type="ECO:0000313" key="13">
    <source>
        <dbReference type="Proteomes" id="UP000319731"/>
    </source>
</evidence>
<feature type="transmembrane region" description="Helical" evidence="11">
    <location>
        <begin position="540"/>
        <end position="562"/>
    </location>
</feature>
<evidence type="ECO:0000256" key="11">
    <source>
        <dbReference type="SAM" id="Phobius"/>
    </source>
</evidence>
<keyword evidence="13" id="KW-1185">Reference proteome</keyword>
<feature type="transmembrane region" description="Helical" evidence="11">
    <location>
        <begin position="509"/>
        <end position="528"/>
    </location>
</feature>
<organism evidence="12 13">
    <name type="scientific">Synchytrium microbalum</name>
    <dbReference type="NCBI Taxonomy" id="1806994"/>
    <lineage>
        <taxon>Eukaryota</taxon>
        <taxon>Fungi</taxon>
        <taxon>Fungi incertae sedis</taxon>
        <taxon>Chytridiomycota</taxon>
        <taxon>Chytridiomycota incertae sedis</taxon>
        <taxon>Chytridiomycetes</taxon>
        <taxon>Synchytriales</taxon>
        <taxon>Synchytriaceae</taxon>
        <taxon>Synchytrium</taxon>
    </lineage>
</organism>
<feature type="transmembrane region" description="Helical" evidence="11">
    <location>
        <begin position="326"/>
        <end position="342"/>
    </location>
</feature>
<comment type="function">
    <text evidence="9">Sterol O-acyltransferase that catalyzes the formation of stery esters.</text>
</comment>
<evidence type="ECO:0000256" key="10">
    <source>
        <dbReference type="SAM" id="MobiDB-lite"/>
    </source>
</evidence>
<dbReference type="AlphaFoldDB" id="A0A507BX53"/>
<dbReference type="InterPro" id="IPR004299">
    <property type="entry name" value="MBOAT_fam"/>
</dbReference>
<feature type="transmembrane region" description="Helical" evidence="11">
    <location>
        <begin position="178"/>
        <end position="199"/>
    </location>
</feature>
<comment type="subcellular location">
    <subcellularLocation>
        <location evidence="1">Endoplasmic reticulum membrane</location>
        <topology evidence="1">Multi-pass membrane protein</topology>
    </subcellularLocation>
</comment>
<keyword evidence="7 11" id="KW-0472">Membrane</keyword>
<reference evidence="12 13" key="1">
    <citation type="journal article" date="2019" name="Sci. Rep.">
        <title>Comparative genomics of chytrid fungi reveal insights into the obligate biotrophic and pathogenic lifestyle of Synchytrium endobioticum.</title>
        <authorList>
            <person name="van de Vossenberg B.T.L.H."/>
            <person name="Warris S."/>
            <person name="Nguyen H.D.T."/>
            <person name="van Gent-Pelzer M.P.E."/>
            <person name="Joly D.L."/>
            <person name="van de Geest H.C."/>
            <person name="Bonants P.J.M."/>
            <person name="Smith D.S."/>
            <person name="Levesque C.A."/>
            <person name="van der Lee T.A.J."/>
        </authorList>
    </citation>
    <scope>NUCLEOTIDE SEQUENCE [LARGE SCALE GENOMIC DNA]</scope>
    <source>
        <strain evidence="12 13">JEL517</strain>
    </source>
</reference>
<feature type="region of interest" description="Disordered" evidence="10">
    <location>
        <begin position="1"/>
        <end position="26"/>
    </location>
</feature>
<keyword evidence="8" id="KW-0012">Acyltransferase</keyword>
<dbReference type="STRING" id="1806994.A0A507BX53"/>
<protein>
    <recommendedName>
        <fullName evidence="14">O-acyltransferase</fullName>
    </recommendedName>
</protein>
<proteinExistence type="inferred from homology"/>
<feature type="compositionally biased region" description="Basic residues" evidence="10">
    <location>
        <begin position="1"/>
        <end position="11"/>
    </location>
</feature>
<evidence type="ECO:0000256" key="7">
    <source>
        <dbReference type="ARBA" id="ARBA00023136"/>
    </source>
</evidence>
<sequence>MATRRASSRRKKDVDEEPTPRVNQVKEPIIDKEETPLAAILQQSGGLGISQLTRSSTHNGIVTLSETTVERGQVGLIVLKEHLSEIESLLASCDAMRATVVRELDRVTHDVNQLRRMAADRVNDFDPNFRVDSATMRERRHQRRWSHGSHLAFGSGKIFYSRQSRLSELLQTKDFQTIYNIFVAVLPLLFISICMQEYYQTGQAINFSLLTYSFSHLDIVMFAWIVMFLYAVLGYRWKHAHSTMPLWVMIPLYIIYQIAFSLFASWVVLKYQLGPASGMIVMCEQVRMSMKLHSFFRAYMLGPPEGRSPQTVDHSSNFSSRPSHDAGFSHFIYFIFSPTLLYRTSYPRTPYVRWTNVFMHGAECSFIILYLYVIFQKFLFPVIQAPHSEDSLKLFLSIAFNAMLPSMIVFIFGFFGLLHCWLNLWAELLQFADREFYKDWWNSTSFNEFYRKWNGVVYDFLYEYAYLDSVAFLEKCKFSKSASRALAALFVIEASAVVHEYILAVGFRFFYPMLLVMFGGPGLLFTHLHRGDKNVKGQNIFVWCMLLCGTGFLISCYSREYYERQNLVLHRGKLDAQFWREFVTPYSLQSLFESISSS</sequence>
<evidence type="ECO:0000256" key="6">
    <source>
        <dbReference type="ARBA" id="ARBA00022989"/>
    </source>
</evidence>
<evidence type="ECO:0000256" key="3">
    <source>
        <dbReference type="ARBA" id="ARBA00022679"/>
    </source>
</evidence>
<keyword evidence="5" id="KW-0256">Endoplasmic reticulum</keyword>
<comment type="similarity">
    <text evidence="2">Belongs to the membrane-bound acyltransferase family. Sterol o-acyltransferase subfamily.</text>
</comment>
<keyword evidence="4 11" id="KW-0812">Transmembrane</keyword>
<accession>A0A507BX53</accession>
<evidence type="ECO:0000256" key="1">
    <source>
        <dbReference type="ARBA" id="ARBA00004477"/>
    </source>
</evidence>
<dbReference type="Proteomes" id="UP000319731">
    <property type="component" value="Unassembled WGS sequence"/>
</dbReference>
<dbReference type="PANTHER" id="PTHR10408:SF8">
    <property type="entry name" value="O-ACYLTRANSFERASE"/>
    <property type="match status" value="1"/>
</dbReference>
<dbReference type="GO" id="GO:0008374">
    <property type="term" value="F:O-acyltransferase activity"/>
    <property type="evidence" value="ECO:0007669"/>
    <property type="project" value="InterPro"/>
</dbReference>
<dbReference type="RefSeq" id="XP_031023077.1">
    <property type="nucleotide sequence ID" value="XM_031170923.1"/>
</dbReference>
<evidence type="ECO:0000256" key="9">
    <source>
        <dbReference type="ARBA" id="ARBA00023568"/>
    </source>
</evidence>
<keyword evidence="3" id="KW-0808">Transferase</keyword>
<evidence type="ECO:0008006" key="14">
    <source>
        <dbReference type="Google" id="ProtNLM"/>
    </source>
</evidence>
<dbReference type="PANTHER" id="PTHR10408">
    <property type="entry name" value="STEROL O-ACYLTRANSFERASE"/>
    <property type="match status" value="1"/>
</dbReference>
<dbReference type="InterPro" id="IPR014371">
    <property type="entry name" value="Oat_ACAT_DAG_ARE"/>
</dbReference>
<feature type="transmembrane region" description="Helical" evidence="11">
    <location>
        <begin position="219"/>
        <end position="235"/>
    </location>
</feature>
<comment type="caution">
    <text evidence="12">The sequence shown here is derived from an EMBL/GenBank/DDBJ whole genome shotgun (WGS) entry which is preliminary data.</text>
</comment>
<feature type="transmembrane region" description="Helical" evidence="11">
    <location>
        <begin position="395"/>
        <end position="418"/>
    </location>
</feature>
<dbReference type="GO" id="GO:0005789">
    <property type="term" value="C:endoplasmic reticulum membrane"/>
    <property type="evidence" value="ECO:0007669"/>
    <property type="project" value="UniProtKB-SubCell"/>
</dbReference>
<evidence type="ECO:0000313" key="12">
    <source>
        <dbReference type="EMBL" id="TPX31718.1"/>
    </source>
</evidence>
<evidence type="ECO:0000256" key="5">
    <source>
        <dbReference type="ARBA" id="ARBA00022824"/>
    </source>
</evidence>
<dbReference type="OrthoDB" id="10039049at2759"/>